<dbReference type="GO" id="GO:0003723">
    <property type="term" value="F:RNA binding"/>
    <property type="evidence" value="ECO:0007669"/>
    <property type="project" value="UniProtKB-UniRule"/>
</dbReference>
<keyword evidence="4 6" id="KW-0805">Transcription regulation</keyword>
<gene>
    <name evidence="6" type="primary">nusB</name>
</gene>
<dbReference type="Gene3D" id="1.10.940.10">
    <property type="entry name" value="NusB-like"/>
    <property type="match status" value="1"/>
</dbReference>
<dbReference type="SUPFAM" id="SSF48013">
    <property type="entry name" value="NusB-like"/>
    <property type="match status" value="1"/>
</dbReference>
<reference evidence="8" key="1">
    <citation type="submission" date="2012-09" db="EMBL/GenBank/DDBJ databases">
        <title>Metagenomic Characterization of a Microbial Community in Wastewater Detects High Levels of Antibiotic Resistance.</title>
        <authorList>
            <person name="Abrams M."/>
            <person name="Caldwell A."/>
            <person name="Vandaei E."/>
            <person name="Lee W."/>
            <person name="Perrott J."/>
            <person name="Khan S.Y."/>
            <person name="Ta J."/>
            <person name="Romero D."/>
            <person name="Nguyen V."/>
            <person name="Pourmand N."/>
            <person name="Ouverney C.C."/>
        </authorList>
    </citation>
    <scope>NUCLEOTIDE SEQUENCE</scope>
</reference>
<evidence type="ECO:0000256" key="5">
    <source>
        <dbReference type="ARBA" id="ARBA00023163"/>
    </source>
</evidence>
<keyword evidence="3 6" id="KW-0694">RNA-binding</keyword>
<dbReference type="GO" id="GO:0005829">
    <property type="term" value="C:cytosol"/>
    <property type="evidence" value="ECO:0007669"/>
    <property type="project" value="TreeGrafter"/>
</dbReference>
<dbReference type="InterPro" id="IPR011605">
    <property type="entry name" value="NusB_fam"/>
</dbReference>
<comment type="similarity">
    <text evidence="1 6">Belongs to the NusB family.</text>
</comment>
<proteinExistence type="inferred from homology"/>
<dbReference type="InterPro" id="IPR035926">
    <property type="entry name" value="NusB-like_sf"/>
</dbReference>
<feature type="domain" description="NusB/RsmB/TIM44" evidence="7">
    <location>
        <begin position="37"/>
        <end position="134"/>
    </location>
</feature>
<sequence length="152" mass="16485">MQILCVLDRQPELSVGQAASLYFSHLLGDDGESSTTAEALSLPSESRLFVESLVSGVRRAHVDIDALISRCSRNWRLSRMGIPDRNVLRLACYELIGCPEVPARAVLNEAIEIARRYGTSDSAAFVNGVLDRVVSELGRRDEATESAPAAPA</sequence>
<dbReference type="GO" id="GO:0031564">
    <property type="term" value="P:transcription antitermination"/>
    <property type="evidence" value="ECO:0007669"/>
    <property type="project" value="UniProtKB-KW"/>
</dbReference>
<evidence type="ECO:0000256" key="3">
    <source>
        <dbReference type="ARBA" id="ARBA00022884"/>
    </source>
</evidence>
<dbReference type="EMBL" id="JX649908">
    <property type="protein sequence ID" value="AGC72641.1"/>
    <property type="molecule type" value="Genomic_DNA"/>
</dbReference>
<evidence type="ECO:0000313" key="8">
    <source>
        <dbReference type="EMBL" id="AGC72641.1"/>
    </source>
</evidence>
<keyword evidence="2 6" id="KW-0889">Transcription antitermination</keyword>
<evidence type="ECO:0000256" key="6">
    <source>
        <dbReference type="HAMAP-Rule" id="MF_00073"/>
    </source>
</evidence>
<dbReference type="HAMAP" id="MF_00073">
    <property type="entry name" value="NusB"/>
    <property type="match status" value="1"/>
</dbReference>
<dbReference type="Pfam" id="PF01029">
    <property type="entry name" value="NusB"/>
    <property type="match status" value="1"/>
</dbReference>
<dbReference type="PANTHER" id="PTHR11078:SF3">
    <property type="entry name" value="ANTITERMINATION NUSB DOMAIN-CONTAINING PROTEIN"/>
    <property type="match status" value="1"/>
</dbReference>
<evidence type="ECO:0000256" key="4">
    <source>
        <dbReference type="ARBA" id="ARBA00023015"/>
    </source>
</evidence>
<comment type="function">
    <text evidence="6">Involved in transcription antitermination. Required for transcription of ribosomal RNA (rRNA) genes. Binds specifically to the boxA antiterminator sequence of the ribosomal RNA (rrn) operons.</text>
</comment>
<name>L7VYT7_9BACT</name>
<dbReference type="AlphaFoldDB" id="L7VYT7"/>
<dbReference type="GO" id="GO:0006353">
    <property type="term" value="P:DNA-templated transcription termination"/>
    <property type="evidence" value="ECO:0007669"/>
    <property type="project" value="UniProtKB-UniRule"/>
</dbReference>
<evidence type="ECO:0000256" key="1">
    <source>
        <dbReference type="ARBA" id="ARBA00005952"/>
    </source>
</evidence>
<dbReference type="PANTHER" id="PTHR11078">
    <property type="entry name" value="N UTILIZATION SUBSTANCE PROTEIN B-RELATED"/>
    <property type="match status" value="1"/>
</dbReference>
<evidence type="ECO:0000259" key="7">
    <source>
        <dbReference type="Pfam" id="PF01029"/>
    </source>
</evidence>
<organism evidence="8">
    <name type="scientific">uncultured bacterium A1Q1_fos_565</name>
    <dbReference type="NCBI Taxonomy" id="1256585"/>
    <lineage>
        <taxon>Bacteria</taxon>
        <taxon>environmental samples</taxon>
    </lineage>
</organism>
<evidence type="ECO:0000256" key="2">
    <source>
        <dbReference type="ARBA" id="ARBA00022814"/>
    </source>
</evidence>
<protein>
    <recommendedName>
        <fullName evidence="6">Transcription antitermination protein NusB</fullName>
    </recommendedName>
    <alternativeName>
        <fullName evidence="6">Antitermination factor NusB</fullName>
    </alternativeName>
</protein>
<dbReference type="NCBIfam" id="TIGR01951">
    <property type="entry name" value="nusB"/>
    <property type="match status" value="1"/>
</dbReference>
<accession>L7VYT7</accession>
<dbReference type="InterPro" id="IPR006027">
    <property type="entry name" value="NusB_RsmB_TIM44"/>
</dbReference>
<keyword evidence="5 6" id="KW-0804">Transcription</keyword>